<gene>
    <name evidence="8" type="ORF">FNF29_02108</name>
</gene>
<comment type="caution">
    <text evidence="8">The sequence shown here is derived from an EMBL/GenBank/DDBJ whole genome shotgun (WGS) entry which is preliminary data.</text>
</comment>
<sequence length="948" mass="100231">MDGFSKGVVKQVLSGDTLVVMGTTGRIPAEMQISLSSLQAPRIARHPDATDEAWAFASREFLRELTIGKVVMFRVDYKRSTQSGAERVFGTVLLPQPVGSVARAVVAAGWARVVRVRGDDQPRSPDYDELVSLSEGAEAAAKGVFNPDTSSPDVVRDVTWDVADPEEALKTLRKAPQTAIIEGVRDGASIRCLLRPSNTMVNFNLAGVQAPRLARRARPAAAAAASAASAASAADRTKDEPCAAESRLFTERRLLGREVPLEFGGVDSFGNFFGRVLHPKGDIGVELLKAGMAQVNSRSVSMAPSGQVLELRSAEKVAKDARLGVWQAYAPRSTAGAKSFQARVIEVASGDSFTVAVGKGAAAVEERLFLASTRAPRMGRRGETPAPGAIEAQDMLRRILIGKEVDVRVCYTRDGGAAGMGPRKFVSVKAVNSKGASVDVALFLVTEGLAEVIKHRPDEDRADAFDAMLVAEASAAEAGRGIHKPATKSGKRDSKPRPIVDLSADSTKSRAQFPFLQRAHTMAGVVDHTFGGGRVKVTVPSQNVSFILALSGVRCPSQARGAATGRDGKHMPERAAEPFGDEAAAFMRQEVNHRDVEVQVEACDQRGNMLGQVWAHIDGTRRLLGAELLARGLAQTIPGAVDRSPYKVELYEAEEGARAARMGVWEGYVEAKEAEAKAEAGEEPLFTATAIDVVDGHTFFAHATRDAAALTRVNASMADLSSKAGTSGAAVDTAKGALVAALFDDGSGPAWFRARIEAKASASKAAEMPATAGVASSARDGAQAFRVTYVDFGNEAVVTTSELRPVPAAVTSVAPLARKCRLAFVRAKAPHADDFAHAAAVELSGLILGREVTMRVHGRDTDNSLLVSAFRAGDTESIAETLLGHGLIRISKTGLRAVRKRAAAGAPGADTDLQIVEALLAAQERARSGRIAQWHLGDIADSDDEPIA</sequence>
<dbReference type="GO" id="GO:0006402">
    <property type="term" value="P:mRNA catabolic process"/>
    <property type="evidence" value="ECO:0007669"/>
    <property type="project" value="UniProtKB-UniRule"/>
</dbReference>
<evidence type="ECO:0000259" key="6">
    <source>
        <dbReference type="PROSITE" id="PS50304"/>
    </source>
</evidence>
<dbReference type="GO" id="GO:0005829">
    <property type="term" value="C:cytosol"/>
    <property type="evidence" value="ECO:0007669"/>
    <property type="project" value="UniProtKB-UniRule"/>
</dbReference>
<dbReference type="GO" id="GO:0003723">
    <property type="term" value="F:RNA binding"/>
    <property type="evidence" value="ECO:0007669"/>
    <property type="project" value="UniProtKB-UniRule"/>
</dbReference>
<dbReference type="PIRSF" id="PIRSF017179">
    <property type="entry name" value="RISC-Tudor-SN"/>
    <property type="match status" value="1"/>
</dbReference>
<dbReference type="SUPFAM" id="SSF63748">
    <property type="entry name" value="Tudor/PWWP/MBT"/>
    <property type="match status" value="1"/>
</dbReference>
<organism evidence="8 9">
    <name type="scientific">Cafeteria roenbergensis</name>
    <name type="common">Marine flagellate</name>
    <dbReference type="NCBI Taxonomy" id="33653"/>
    <lineage>
        <taxon>Eukaryota</taxon>
        <taxon>Sar</taxon>
        <taxon>Stramenopiles</taxon>
        <taxon>Bigyra</taxon>
        <taxon>Opalozoa</taxon>
        <taxon>Bicosoecida</taxon>
        <taxon>Cafeteriaceae</taxon>
        <taxon>Cafeteria</taxon>
    </lineage>
</organism>
<dbReference type="Pfam" id="PF00565">
    <property type="entry name" value="SNase"/>
    <property type="match status" value="2"/>
</dbReference>
<keyword evidence="3" id="KW-0677">Repeat</keyword>
<name>A0A5A8CR76_CAFRO</name>
<evidence type="ECO:0000259" key="7">
    <source>
        <dbReference type="PROSITE" id="PS50830"/>
    </source>
</evidence>
<proteinExistence type="predicted"/>
<dbReference type="InterPro" id="IPR002999">
    <property type="entry name" value="Tudor"/>
</dbReference>
<dbReference type="Gene3D" id="2.30.30.140">
    <property type="match status" value="1"/>
</dbReference>
<dbReference type="AlphaFoldDB" id="A0A5A8CR76"/>
<feature type="domain" description="TNase-like" evidence="7">
    <location>
        <begin position="175"/>
        <end position="328"/>
    </location>
</feature>
<feature type="domain" description="TNase-like" evidence="7">
    <location>
        <begin position="520"/>
        <end position="667"/>
    </location>
</feature>
<feature type="region of interest" description="Disordered" evidence="5">
    <location>
        <begin position="478"/>
        <end position="504"/>
    </location>
</feature>
<dbReference type="GO" id="GO:0004518">
    <property type="term" value="F:nuclease activity"/>
    <property type="evidence" value="ECO:0007669"/>
    <property type="project" value="TreeGrafter"/>
</dbReference>
<dbReference type="Gene3D" id="2.40.50.90">
    <property type="match status" value="5"/>
</dbReference>
<dbReference type="InterPro" id="IPR016071">
    <property type="entry name" value="Staphylococal_nuclease_OB-fold"/>
</dbReference>
<feature type="domain" description="Tudor" evidence="6">
    <location>
        <begin position="732"/>
        <end position="813"/>
    </location>
</feature>
<dbReference type="SMART" id="SM00318">
    <property type="entry name" value="SNc"/>
    <property type="match status" value="4"/>
</dbReference>
<evidence type="ECO:0000256" key="2">
    <source>
        <dbReference type="ARBA" id="ARBA00022490"/>
    </source>
</evidence>
<dbReference type="OMA" id="ARCADHH"/>
<evidence type="ECO:0000256" key="4">
    <source>
        <dbReference type="PIRNR" id="PIRNR017179"/>
    </source>
</evidence>
<dbReference type="PANTHER" id="PTHR12302:SF2">
    <property type="entry name" value="STAPHYLOCOCCAL NUCLEASE DOMAIN-CONTAINING PROTEIN 1"/>
    <property type="match status" value="1"/>
</dbReference>
<dbReference type="InterPro" id="IPR016685">
    <property type="entry name" value="Silence_cplx_Nase-comp_TudorSN"/>
</dbReference>
<dbReference type="PROSITE" id="PS50304">
    <property type="entry name" value="TUDOR"/>
    <property type="match status" value="1"/>
</dbReference>
<evidence type="ECO:0000313" key="9">
    <source>
        <dbReference type="Proteomes" id="UP000323011"/>
    </source>
</evidence>
<dbReference type="SUPFAM" id="SSF50199">
    <property type="entry name" value="Staphylococcal nuclease"/>
    <property type="match status" value="5"/>
</dbReference>
<dbReference type="EMBL" id="VLTN01000009">
    <property type="protein sequence ID" value="KAA0154964.1"/>
    <property type="molecule type" value="Genomic_DNA"/>
</dbReference>
<evidence type="ECO:0000256" key="5">
    <source>
        <dbReference type="SAM" id="MobiDB-lite"/>
    </source>
</evidence>
<feature type="domain" description="TNase-like" evidence="7">
    <location>
        <begin position="338"/>
        <end position="485"/>
    </location>
</feature>
<protein>
    <submittedName>
        <fullName evidence="8">Uncharacterized protein</fullName>
    </submittedName>
</protein>
<dbReference type="InterPro" id="IPR035437">
    <property type="entry name" value="SNase_OB-fold_sf"/>
</dbReference>
<keyword evidence="9" id="KW-1185">Reference proteome</keyword>
<accession>A0A5A8CR76</accession>
<evidence type="ECO:0000313" key="8">
    <source>
        <dbReference type="EMBL" id="KAA0154964.1"/>
    </source>
</evidence>
<evidence type="ECO:0000256" key="3">
    <source>
        <dbReference type="ARBA" id="ARBA00022737"/>
    </source>
</evidence>
<evidence type="ECO:0000256" key="1">
    <source>
        <dbReference type="ARBA" id="ARBA00004496"/>
    </source>
</evidence>
<dbReference type="PROSITE" id="PS50830">
    <property type="entry name" value="TNASE_3"/>
    <property type="match status" value="4"/>
</dbReference>
<feature type="domain" description="TNase-like" evidence="7">
    <location>
        <begin position="3"/>
        <end position="147"/>
    </location>
</feature>
<dbReference type="GO" id="GO:0031047">
    <property type="term" value="P:regulatory ncRNA-mediated gene silencing"/>
    <property type="evidence" value="ECO:0007669"/>
    <property type="project" value="UniProtKB-UniRule"/>
</dbReference>
<comment type="subcellular location">
    <subcellularLocation>
        <location evidence="1 4">Cytoplasm</location>
    </subcellularLocation>
</comment>
<keyword evidence="2 4" id="KW-0963">Cytoplasm</keyword>
<reference evidence="8 9" key="1">
    <citation type="submission" date="2019-07" db="EMBL/GenBank/DDBJ databases">
        <title>Genomes of Cafeteria roenbergensis.</title>
        <authorList>
            <person name="Fischer M.G."/>
            <person name="Hackl T."/>
            <person name="Roman M."/>
        </authorList>
    </citation>
    <scope>NUCLEOTIDE SEQUENCE [LARGE SCALE GENOMIC DNA]</scope>
    <source>
        <strain evidence="8 9">BVI</strain>
    </source>
</reference>
<dbReference type="Proteomes" id="UP000323011">
    <property type="component" value="Unassembled WGS sequence"/>
</dbReference>
<dbReference type="GO" id="GO:0005634">
    <property type="term" value="C:nucleus"/>
    <property type="evidence" value="ECO:0007669"/>
    <property type="project" value="TreeGrafter"/>
</dbReference>
<dbReference type="Pfam" id="PF00567">
    <property type="entry name" value="TUDOR"/>
    <property type="match status" value="1"/>
</dbReference>
<dbReference type="PANTHER" id="PTHR12302">
    <property type="entry name" value="EBNA2 BINDING PROTEIN P100"/>
    <property type="match status" value="1"/>
</dbReference>
<dbReference type="GO" id="GO:0031332">
    <property type="term" value="C:RNAi effector complex"/>
    <property type="evidence" value="ECO:0007669"/>
    <property type="project" value="InterPro"/>
</dbReference>